<dbReference type="Proteomes" id="UP000027222">
    <property type="component" value="Unassembled WGS sequence"/>
</dbReference>
<dbReference type="SUPFAM" id="SSF46565">
    <property type="entry name" value="Chaperone J-domain"/>
    <property type="match status" value="1"/>
</dbReference>
<feature type="region of interest" description="Disordered" evidence="5">
    <location>
        <begin position="356"/>
        <end position="549"/>
    </location>
</feature>
<evidence type="ECO:0000256" key="1">
    <source>
        <dbReference type="ARBA" id="ARBA00022723"/>
    </source>
</evidence>
<keyword evidence="2 4" id="KW-0863">Zinc-finger</keyword>
<feature type="compositionally biased region" description="Polar residues" evidence="5">
    <location>
        <begin position="370"/>
        <end position="382"/>
    </location>
</feature>
<evidence type="ECO:0000259" key="7">
    <source>
        <dbReference type="PROSITE" id="PS50157"/>
    </source>
</evidence>
<dbReference type="SUPFAM" id="SSF57667">
    <property type="entry name" value="beta-beta-alpha zinc fingers"/>
    <property type="match status" value="1"/>
</dbReference>
<evidence type="ECO:0008006" key="10">
    <source>
        <dbReference type="Google" id="ProtNLM"/>
    </source>
</evidence>
<dbReference type="Pfam" id="PF12171">
    <property type="entry name" value="zf-C2H2_jaz"/>
    <property type="match status" value="1"/>
</dbReference>
<dbReference type="GO" id="GO:0008270">
    <property type="term" value="F:zinc ion binding"/>
    <property type="evidence" value="ECO:0007669"/>
    <property type="project" value="UniProtKB-KW"/>
</dbReference>
<dbReference type="PANTHER" id="PTHR44029:SF1">
    <property type="entry name" value="DNAJ HOMOLOG SUBFAMILY C MEMBER 21"/>
    <property type="match status" value="1"/>
</dbReference>
<dbReference type="PROSITE" id="PS50157">
    <property type="entry name" value="ZINC_FINGER_C2H2_2"/>
    <property type="match status" value="2"/>
</dbReference>
<dbReference type="EMBL" id="KL142379">
    <property type="protein sequence ID" value="KDR76404.1"/>
    <property type="molecule type" value="Genomic_DNA"/>
</dbReference>
<dbReference type="AlphaFoldDB" id="A0A067T928"/>
<dbReference type="CDD" id="cd06257">
    <property type="entry name" value="DnaJ"/>
    <property type="match status" value="1"/>
</dbReference>
<dbReference type="SMART" id="SM00355">
    <property type="entry name" value="ZnF_C2H2"/>
    <property type="match status" value="2"/>
</dbReference>
<name>A0A067T928_GALM3</name>
<evidence type="ECO:0000256" key="4">
    <source>
        <dbReference type="PROSITE-ProRule" id="PRU00042"/>
    </source>
</evidence>
<dbReference type="OrthoDB" id="5894at2759"/>
<dbReference type="GO" id="GO:0003676">
    <property type="term" value="F:nucleic acid binding"/>
    <property type="evidence" value="ECO:0007669"/>
    <property type="project" value="InterPro"/>
</dbReference>
<dbReference type="HOGENOM" id="CLU_009539_2_0_1"/>
<dbReference type="Pfam" id="PF00226">
    <property type="entry name" value="DnaJ"/>
    <property type="match status" value="1"/>
</dbReference>
<dbReference type="Gene3D" id="1.10.287.110">
    <property type="entry name" value="DnaJ domain"/>
    <property type="match status" value="1"/>
</dbReference>
<keyword evidence="1" id="KW-0479">Metal-binding</keyword>
<evidence type="ECO:0000256" key="5">
    <source>
        <dbReference type="SAM" id="MobiDB-lite"/>
    </source>
</evidence>
<feature type="domain" description="C2H2-type" evidence="7">
    <location>
        <begin position="504"/>
        <end position="533"/>
    </location>
</feature>
<dbReference type="InterPro" id="IPR051964">
    <property type="entry name" value="Chaperone_stress_response"/>
</dbReference>
<sequence>MGAQESTGRQNQENTDNEGQAIDYYQLLEVAEDANPDEIKRSFRRLALIHHPDKNHTDIEQATRRFAAIQQAYEVLSDEQERAWYDSHRASLIPEPDAETVFEDIRRGVNTSSKVRDRGLTVRHLARFFDSTAWNTVDDGENSFFSIYRNLFARLSAEEAIFYSNDDFPSFGFSTWPWTASNKGDINSARSFYNVWMNFTTEKDFTWMEQWNIAEAPERRIRRLMEKDNKKLREDSRREYNDTVRSLVKFIRKRDPRYKRHLDSQSQPSVPITQSRTPIVKEKPVEIYIEQEWQKVETKGLHADLDWAAAEGDESEEWECVACRKIFHSEAAWDSHERSKKHMKEVERLKWEMREEDEELDLDREVAGPSTDTSTARISTPPTDVRNYPANVRSQTDSATDRAPDLMSPLGSSTLTSSAPATEGDAASVKNQTPNIIDEEEIPTRRRKGRRRLDRDNLDGGAPETQSGAEVTQPDPEPSKKDKRRAKQQAKQSQSQTPKSDNPLVCNVCSESFPSRTKLFSHITETGHASAVPGNDDSKTQAGKGKKRG</sequence>
<dbReference type="InterPro" id="IPR001623">
    <property type="entry name" value="DnaJ_domain"/>
</dbReference>
<protein>
    <recommendedName>
        <fullName evidence="10">J domain-containing protein</fullName>
    </recommendedName>
</protein>
<dbReference type="InterPro" id="IPR054076">
    <property type="entry name" value="ZUO1-like_ZHD"/>
</dbReference>
<dbReference type="Pfam" id="PF21884">
    <property type="entry name" value="ZUO1-like_ZHD"/>
    <property type="match status" value="1"/>
</dbReference>
<feature type="domain" description="C2H2-type" evidence="7">
    <location>
        <begin position="318"/>
        <end position="347"/>
    </location>
</feature>
<dbReference type="InterPro" id="IPR003604">
    <property type="entry name" value="Matrin/U1-like-C_Znf_C2H2"/>
</dbReference>
<dbReference type="Gene3D" id="3.30.160.60">
    <property type="entry name" value="Classic Zinc Finger"/>
    <property type="match status" value="1"/>
</dbReference>
<dbReference type="PROSITE" id="PS00028">
    <property type="entry name" value="ZINC_FINGER_C2H2_1"/>
    <property type="match status" value="2"/>
</dbReference>
<dbReference type="PROSITE" id="PS50076">
    <property type="entry name" value="DNAJ_2"/>
    <property type="match status" value="1"/>
</dbReference>
<evidence type="ECO:0000313" key="8">
    <source>
        <dbReference type="EMBL" id="KDR76404.1"/>
    </source>
</evidence>
<proteinExistence type="predicted"/>
<dbReference type="PANTHER" id="PTHR44029">
    <property type="entry name" value="DNAJ HOMOLOG SUBFAMILY C MEMBER 21"/>
    <property type="match status" value="1"/>
</dbReference>
<dbReference type="STRING" id="685588.A0A067T928"/>
<dbReference type="PRINTS" id="PR00625">
    <property type="entry name" value="JDOMAIN"/>
</dbReference>
<keyword evidence="3" id="KW-0862">Zinc</keyword>
<feature type="compositionally biased region" description="Polar residues" evidence="5">
    <location>
        <begin position="410"/>
        <end position="420"/>
    </location>
</feature>
<organism evidence="8 9">
    <name type="scientific">Galerina marginata (strain CBS 339.88)</name>
    <dbReference type="NCBI Taxonomy" id="685588"/>
    <lineage>
        <taxon>Eukaryota</taxon>
        <taxon>Fungi</taxon>
        <taxon>Dikarya</taxon>
        <taxon>Basidiomycota</taxon>
        <taxon>Agaricomycotina</taxon>
        <taxon>Agaricomycetes</taxon>
        <taxon>Agaricomycetidae</taxon>
        <taxon>Agaricales</taxon>
        <taxon>Agaricineae</taxon>
        <taxon>Strophariaceae</taxon>
        <taxon>Galerina</taxon>
    </lineage>
</organism>
<evidence type="ECO:0000256" key="3">
    <source>
        <dbReference type="ARBA" id="ARBA00022833"/>
    </source>
</evidence>
<evidence type="ECO:0000259" key="6">
    <source>
        <dbReference type="PROSITE" id="PS50076"/>
    </source>
</evidence>
<evidence type="ECO:0000256" key="2">
    <source>
        <dbReference type="ARBA" id="ARBA00022771"/>
    </source>
</evidence>
<dbReference type="InterPro" id="IPR036236">
    <property type="entry name" value="Znf_C2H2_sf"/>
</dbReference>
<dbReference type="SMART" id="SM00271">
    <property type="entry name" value="DnaJ"/>
    <property type="match status" value="1"/>
</dbReference>
<accession>A0A067T928</accession>
<dbReference type="InterPro" id="IPR018253">
    <property type="entry name" value="DnaJ_domain_CS"/>
</dbReference>
<evidence type="ECO:0000313" key="9">
    <source>
        <dbReference type="Proteomes" id="UP000027222"/>
    </source>
</evidence>
<dbReference type="InterPro" id="IPR036869">
    <property type="entry name" value="J_dom_sf"/>
</dbReference>
<dbReference type="GO" id="GO:0005737">
    <property type="term" value="C:cytoplasm"/>
    <property type="evidence" value="ECO:0007669"/>
    <property type="project" value="TreeGrafter"/>
</dbReference>
<dbReference type="InterPro" id="IPR013087">
    <property type="entry name" value="Znf_C2H2_type"/>
</dbReference>
<dbReference type="SMART" id="SM00451">
    <property type="entry name" value="ZnF_U1"/>
    <property type="match status" value="1"/>
</dbReference>
<keyword evidence="9" id="KW-1185">Reference proteome</keyword>
<dbReference type="InterPro" id="IPR022755">
    <property type="entry name" value="Znf_C2H2_jaz"/>
</dbReference>
<feature type="domain" description="J" evidence="6">
    <location>
        <begin position="23"/>
        <end position="89"/>
    </location>
</feature>
<reference evidence="9" key="1">
    <citation type="journal article" date="2014" name="Proc. Natl. Acad. Sci. U.S.A.">
        <title>Extensive sampling of basidiomycete genomes demonstrates inadequacy of the white-rot/brown-rot paradigm for wood decay fungi.</title>
        <authorList>
            <person name="Riley R."/>
            <person name="Salamov A.A."/>
            <person name="Brown D.W."/>
            <person name="Nagy L.G."/>
            <person name="Floudas D."/>
            <person name="Held B.W."/>
            <person name="Levasseur A."/>
            <person name="Lombard V."/>
            <person name="Morin E."/>
            <person name="Otillar R."/>
            <person name="Lindquist E.A."/>
            <person name="Sun H."/>
            <person name="LaButti K.M."/>
            <person name="Schmutz J."/>
            <person name="Jabbour D."/>
            <person name="Luo H."/>
            <person name="Baker S.E."/>
            <person name="Pisabarro A.G."/>
            <person name="Walton J.D."/>
            <person name="Blanchette R.A."/>
            <person name="Henrissat B."/>
            <person name="Martin F."/>
            <person name="Cullen D."/>
            <person name="Hibbett D.S."/>
            <person name="Grigoriev I.V."/>
        </authorList>
    </citation>
    <scope>NUCLEOTIDE SEQUENCE [LARGE SCALE GENOMIC DNA]</scope>
    <source>
        <strain evidence="9">CBS 339.88</strain>
    </source>
</reference>
<dbReference type="PROSITE" id="PS00636">
    <property type="entry name" value="DNAJ_1"/>
    <property type="match status" value="1"/>
</dbReference>
<gene>
    <name evidence="8" type="ORF">GALMADRAFT_121467</name>
</gene>